<accession>A0A2M9CPV3</accession>
<name>A0A2M9CPV3_9CELL</name>
<gene>
    <name evidence="2" type="ORF">CLV28_1426</name>
</gene>
<dbReference type="RefSeq" id="WP_100422628.1">
    <property type="nucleotide sequence ID" value="NZ_BOOX01000002.1"/>
</dbReference>
<protein>
    <submittedName>
        <fullName evidence="2">Acetyl xylan esterase AXE1</fullName>
    </submittedName>
</protein>
<organism evidence="2 3">
    <name type="scientific">Sediminihabitans luteus</name>
    <dbReference type="NCBI Taxonomy" id="1138585"/>
    <lineage>
        <taxon>Bacteria</taxon>
        <taxon>Bacillati</taxon>
        <taxon>Actinomycetota</taxon>
        <taxon>Actinomycetes</taxon>
        <taxon>Micrococcales</taxon>
        <taxon>Cellulomonadaceae</taxon>
        <taxon>Sediminihabitans</taxon>
    </lineage>
</organism>
<sequence>MTRPHTVQGYEDWPDALANGVFAPADPVAARVAALLGVPQPTPVTPRVVRRWDDGGPGDDPLVGTEIEWRTGFGPPTRAWVVRPREQGTLPGVLALHCHGGVKSVGGERLVRTDRPSPGAERRRTEHYEGRALVNDLARRGHVVLVHDAFTWGSRRVRLDPEPWRLRAVMDVQRAAWAAAGHVPDDDEAYDVAAAHHEDAVAKVAGWIGTSFAGTVAHDDLVALDVLAALPGVDAARLGVVGFSGGGGRAATLTALDERVRASAVVCMMATAASMTPAHVDAHSWLLATPGLAPALDLPDLAAARGTHHQLVLSALDDPLFPRDGILAAHDRLEELFTGATGTYEGALVPGGHVFTRAMQEHLGTFLRETLGAPSARCQEERRAAQE</sequence>
<comment type="similarity">
    <text evidence="1">Belongs to the AB hydrolase superfamily.</text>
</comment>
<dbReference type="SUPFAM" id="SSF53474">
    <property type="entry name" value="alpha/beta-Hydrolases"/>
    <property type="match status" value="1"/>
</dbReference>
<dbReference type="EMBL" id="PGFE01000002">
    <property type="protein sequence ID" value="PJJ73942.1"/>
    <property type="molecule type" value="Genomic_DNA"/>
</dbReference>
<proteinExistence type="inferred from homology"/>
<dbReference type="Gene3D" id="3.40.50.1820">
    <property type="entry name" value="alpha/beta hydrolase"/>
    <property type="match status" value="1"/>
</dbReference>
<comment type="caution">
    <text evidence="2">The sequence shown here is derived from an EMBL/GenBank/DDBJ whole genome shotgun (WGS) entry which is preliminary data.</text>
</comment>
<evidence type="ECO:0000256" key="1">
    <source>
        <dbReference type="ARBA" id="ARBA00008645"/>
    </source>
</evidence>
<keyword evidence="3" id="KW-1185">Reference proteome</keyword>
<evidence type="ECO:0000313" key="2">
    <source>
        <dbReference type="EMBL" id="PJJ73942.1"/>
    </source>
</evidence>
<dbReference type="Proteomes" id="UP000231693">
    <property type="component" value="Unassembled WGS sequence"/>
</dbReference>
<dbReference type="AlphaFoldDB" id="A0A2M9CPV3"/>
<dbReference type="InterPro" id="IPR029058">
    <property type="entry name" value="AB_hydrolase_fold"/>
</dbReference>
<dbReference type="PANTHER" id="PTHR22946">
    <property type="entry name" value="DIENELACTONE HYDROLASE DOMAIN-CONTAINING PROTEIN-RELATED"/>
    <property type="match status" value="1"/>
</dbReference>
<dbReference type="InterPro" id="IPR050261">
    <property type="entry name" value="FrsA_esterase"/>
</dbReference>
<dbReference type="OrthoDB" id="3668964at2"/>
<reference evidence="2 3" key="1">
    <citation type="submission" date="2017-11" db="EMBL/GenBank/DDBJ databases">
        <title>Genomic Encyclopedia of Archaeal and Bacterial Type Strains, Phase II (KMG-II): From Individual Species to Whole Genera.</title>
        <authorList>
            <person name="Goeker M."/>
        </authorList>
    </citation>
    <scope>NUCLEOTIDE SEQUENCE [LARGE SCALE GENOMIC DNA]</scope>
    <source>
        <strain evidence="2 3">DSM 25478</strain>
    </source>
</reference>
<evidence type="ECO:0000313" key="3">
    <source>
        <dbReference type="Proteomes" id="UP000231693"/>
    </source>
</evidence>